<dbReference type="RefSeq" id="WP_386044999.1">
    <property type="nucleotide sequence ID" value="NZ_JBHUIO010000005.1"/>
</dbReference>
<dbReference type="InterPro" id="IPR009057">
    <property type="entry name" value="Homeodomain-like_sf"/>
</dbReference>
<keyword evidence="7" id="KW-1185">Reference proteome</keyword>
<dbReference type="SUPFAM" id="SSF48498">
    <property type="entry name" value="Tetracyclin repressor-like, C-terminal domain"/>
    <property type="match status" value="1"/>
</dbReference>
<accession>A0ABW4ZWT5</accession>
<dbReference type="Proteomes" id="UP001597343">
    <property type="component" value="Unassembled WGS sequence"/>
</dbReference>
<name>A0ABW4ZWT5_9BACL</name>
<evidence type="ECO:0000256" key="2">
    <source>
        <dbReference type="ARBA" id="ARBA00023125"/>
    </source>
</evidence>
<dbReference type="Gene3D" id="1.10.357.10">
    <property type="entry name" value="Tetracycline Repressor, domain 2"/>
    <property type="match status" value="1"/>
</dbReference>
<evidence type="ECO:0000313" key="6">
    <source>
        <dbReference type="EMBL" id="MFD2169670.1"/>
    </source>
</evidence>
<dbReference type="PANTHER" id="PTHR47506:SF6">
    <property type="entry name" value="HTH-TYPE TRANSCRIPTIONAL REPRESSOR NEMR"/>
    <property type="match status" value="1"/>
</dbReference>
<comment type="caution">
    <text evidence="6">The sequence shown here is derived from an EMBL/GenBank/DDBJ whole genome shotgun (WGS) entry which is preliminary data.</text>
</comment>
<dbReference type="InterPro" id="IPR001647">
    <property type="entry name" value="HTH_TetR"/>
</dbReference>
<dbReference type="PANTHER" id="PTHR47506">
    <property type="entry name" value="TRANSCRIPTIONAL REGULATORY PROTEIN"/>
    <property type="match status" value="1"/>
</dbReference>
<proteinExistence type="predicted"/>
<gene>
    <name evidence="6" type="ORF">ACFSOY_06645</name>
</gene>
<dbReference type="Pfam" id="PF00440">
    <property type="entry name" value="TetR_N"/>
    <property type="match status" value="1"/>
</dbReference>
<keyword evidence="2 4" id="KW-0238">DNA-binding</keyword>
<dbReference type="InterPro" id="IPR041612">
    <property type="entry name" value="YfiR_C"/>
</dbReference>
<keyword evidence="1" id="KW-0805">Transcription regulation</keyword>
<evidence type="ECO:0000313" key="7">
    <source>
        <dbReference type="Proteomes" id="UP001597343"/>
    </source>
</evidence>
<evidence type="ECO:0000259" key="5">
    <source>
        <dbReference type="PROSITE" id="PS50977"/>
    </source>
</evidence>
<reference evidence="7" key="1">
    <citation type="journal article" date="2019" name="Int. J. Syst. Evol. Microbiol.">
        <title>The Global Catalogue of Microorganisms (GCM) 10K type strain sequencing project: providing services to taxonomists for standard genome sequencing and annotation.</title>
        <authorList>
            <consortium name="The Broad Institute Genomics Platform"/>
            <consortium name="The Broad Institute Genome Sequencing Center for Infectious Disease"/>
            <person name="Wu L."/>
            <person name="Ma J."/>
        </authorList>
    </citation>
    <scope>NUCLEOTIDE SEQUENCE [LARGE SCALE GENOMIC DNA]</scope>
    <source>
        <strain evidence="7">CGMCC 1.13574</strain>
    </source>
</reference>
<protein>
    <submittedName>
        <fullName evidence="6">TetR family transcriptional regulator</fullName>
    </submittedName>
</protein>
<dbReference type="PRINTS" id="PR00455">
    <property type="entry name" value="HTHTETR"/>
</dbReference>
<evidence type="ECO:0000256" key="4">
    <source>
        <dbReference type="PROSITE-ProRule" id="PRU00335"/>
    </source>
</evidence>
<evidence type="ECO:0000256" key="1">
    <source>
        <dbReference type="ARBA" id="ARBA00023015"/>
    </source>
</evidence>
<dbReference type="SUPFAM" id="SSF46689">
    <property type="entry name" value="Homeodomain-like"/>
    <property type="match status" value="1"/>
</dbReference>
<dbReference type="EMBL" id="JBHUIO010000005">
    <property type="protein sequence ID" value="MFD2169670.1"/>
    <property type="molecule type" value="Genomic_DNA"/>
</dbReference>
<organism evidence="6 7">
    <name type="scientific">Tumebacillus lipolyticus</name>
    <dbReference type="NCBI Taxonomy" id="1280370"/>
    <lineage>
        <taxon>Bacteria</taxon>
        <taxon>Bacillati</taxon>
        <taxon>Bacillota</taxon>
        <taxon>Bacilli</taxon>
        <taxon>Bacillales</taxon>
        <taxon>Alicyclobacillaceae</taxon>
        <taxon>Tumebacillus</taxon>
    </lineage>
</organism>
<dbReference type="Gene3D" id="1.10.10.60">
    <property type="entry name" value="Homeodomain-like"/>
    <property type="match status" value="1"/>
</dbReference>
<sequence length="207" mass="24050">MSPRVSEEYKKQKRLDLLQAAKRVFIHKGYTRATMQDILDEAGVSRGALYAYFDNLEHVYIELLQQEDRQDVFHFCAEGVGTSWQQLRNWIEKQQKEIEQIDQTLVRANLEFFSSYHYRSNKESYPYLTARYERIVKALTDFFQRGAVQGEFSPGLPAPSISRYLVSVVDGLMIQTAHLGSEQTKVAEQMNTLLFTLEQLLDPVQTK</sequence>
<dbReference type="PROSITE" id="PS50977">
    <property type="entry name" value="HTH_TETR_2"/>
    <property type="match status" value="1"/>
</dbReference>
<feature type="DNA-binding region" description="H-T-H motif" evidence="4">
    <location>
        <begin position="34"/>
        <end position="53"/>
    </location>
</feature>
<feature type="domain" description="HTH tetR-type" evidence="5">
    <location>
        <begin position="11"/>
        <end position="71"/>
    </location>
</feature>
<evidence type="ECO:0000256" key="3">
    <source>
        <dbReference type="ARBA" id="ARBA00023163"/>
    </source>
</evidence>
<dbReference type="InterPro" id="IPR036271">
    <property type="entry name" value="Tet_transcr_reg_TetR-rel_C_sf"/>
</dbReference>
<dbReference type="Pfam" id="PF17922">
    <property type="entry name" value="TetR_C_17"/>
    <property type="match status" value="1"/>
</dbReference>
<keyword evidence="3" id="KW-0804">Transcription</keyword>